<feature type="compositionally biased region" description="Acidic residues" evidence="6">
    <location>
        <begin position="386"/>
        <end position="396"/>
    </location>
</feature>
<evidence type="ECO:0000259" key="7">
    <source>
        <dbReference type="Pfam" id="PF08914"/>
    </source>
</evidence>
<evidence type="ECO:0000256" key="5">
    <source>
        <dbReference type="RuleBase" id="RU367107"/>
    </source>
</evidence>
<keyword evidence="3 5" id="KW-0779">Telomere</keyword>
<proteinExistence type="inferred from homology"/>
<sequence>MKFTEDDDSFLVQFIAESHSEFKGRKGELLYKKLVQQHADPRHSWKSWQHYYVKHADYFDHLIEQYQLEHSISIPPTVTNQIRKRYGFTEAEDALLVEHIAKNDLSGQRKGLSLYNVLSQRDGKQHERSSKSWCHRYSKNADYFDRLVDIYRREHNVNKHLISTLGTPADSSSETSIGISSPSTSRSRPSASLPLLSAPKSTRFKREEDMDLVAYLSENTSLSPGLGLDERNSFKLYSNLTRSNARSWAASRSANSWFIRYTSNMAYFETLIEQYRLRNSTTPCVTLGKRKRDPRVLPSSSTSASSLFEDNSFIGKEDNRQRISYRPRKRLCGSGSSGALDGDASGDAIDKAGTEYNRDEDHNKAYRRSKRLPAAPSSRSHGSDNSGEESDNEEETSAPIEETGSLGRAGSFQWEGAHTLSSLTMRFTRRRLRNSRAQDNDQDEDDDLIEVDSYLRGCSVESNMQECNGPAKIALR</sequence>
<evidence type="ECO:0000256" key="4">
    <source>
        <dbReference type="ARBA" id="ARBA00023242"/>
    </source>
</evidence>
<evidence type="ECO:0000256" key="3">
    <source>
        <dbReference type="ARBA" id="ARBA00022895"/>
    </source>
</evidence>
<dbReference type="Gene3D" id="1.10.10.60">
    <property type="entry name" value="Homeodomain-like"/>
    <property type="match status" value="2"/>
</dbReference>
<protein>
    <recommendedName>
        <fullName evidence="5">DNA-binding protein RAP1</fullName>
    </recommendedName>
</protein>
<dbReference type="EMBL" id="JANVFT010000109">
    <property type="protein sequence ID" value="KAJ4467308.1"/>
    <property type="molecule type" value="Genomic_DNA"/>
</dbReference>
<comment type="subunit">
    <text evidence="5">Homodimer.</text>
</comment>
<dbReference type="Proteomes" id="UP001150217">
    <property type="component" value="Unassembled WGS sequence"/>
</dbReference>
<feature type="compositionally biased region" description="Low complexity" evidence="6">
    <location>
        <begin position="171"/>
        <end position="195"/>
    </location>
</feature>
<comment type="caution">
    <text evidence="8">The sequence shown here is derived from an EMBL/GenBank/DDBJ whole genome shotgun (WGS) entry which is preliminary data.</text>
</comment>
<feature type="compositionally biased region" description="Low complexity" evidence="6">
    <location>
        <begin position="333"/>
        <end position="347"/>
    </location>
</feature>
<evidence type="ECO:0000256" key="6">
    <source>
        <dbReference type="SAM" id="MobiDB-lite"/>
    </source>
</evidence>
<dbReference type="PANTHER" id="PTHR16466">
    <property type="entry name" value="TELOMERE REPEAT-BINDING FACTOR 2-INTERACTING PROTEIN 1"/>
    <property type="match status" value="1"/>
</dbReference>
<feature type="domain" description="TERF2-interacting telomeric protein 1 Myb" evidence="7">
    <location>
        <begin position="3"/>
        <end position="55"/>
    </location>
</feature>
<dbReference type="SUPFAM" id="SSF46689">
    <property type="entry name" value="Homeodomain-like"/>
    <property type="match status" value="1"/>
</dbReference>
<evidence type="ECO:0000256" key="1">
    <source>
        <dbReference type="ARBA" id="ARBA00010467"/>
    </source>
</evidence>
<keyword evidence="4 5" id="KW-0539">Nucleus</keyword>
<dbReference type="PANTHER" id="PTHR16466:SF6">
    <property type="entry name" value="TELOMERIC REPEAT-BINDING FACTOR 2-INTERACTING PROTEIN 1"/>
    <property type="match status" value="1"/>
</dbReference>
<organism evidence="8 9">
    <name type="scientific">Lentinula lateritia</name>
    <dbReference type="NCBI Taxonomy" id="40482"/>
    <lineage>
        <taxon>Eukaryota</taxon>
        <taxon>Fungi</taxon>
        <taxon>Dikarya</taxon>
        <taxon>Basidiomycota</taxon>
        <taxon>Agaricomycotina</taxon>
        <taxon>Agaricomycetes</taxon>
        <taxon>Agaricomycetidae</taxon>
        <taxon>Agaricales</taxon>
        <taxon>Marasmiineae</taxon>
        <taxon>Omphalotaceae</taxon>
        <taxon>Lentinula</taxon>
    </lineage>
</organism>
<comment type="subcellular location">
    <subcellularLocation>
        <location evidence="5">Nucleus</location>
    </subcellularLocation>
    <subcellularLocation>
        <location evidence="5">Chromosome</location>
        <location evidence="5">Telomere</location>
    </subcellularLocation>
</comment>
<dbReference type="InterPro" id="IPR015010">
    <property type="entry name" value="TERF2IP_Myb"/>
</dbReference>
<evidence type="ECO:0000256" key="2">
    <source>
        <dbReference type="ARBA" id="ARBA00022454"/>
    </source>
</evidence>
<feature type="region of interest" description="Disordered" evidence="6">
    <location>
        <begin position="164"/>
        <end position="195"/>
    </location>
</feature>
<dbReference type="Pfam" id="PF08914">
    <property type="entry name" value="Myb_Rap1"/>
    <property type="match status" value="1"/>
</dbReference>
<accession>A0ABQ8V3P2</accession>
<dbReference type="CDD" id="cd11655">
    <property type="entry name" value="rap1_myb-like"/>
    <property type="match status" value="1"/>
</dbReference>
<feature type="region of interest" description="Disordered" evidence="6">
    <location>
        <begin position="285"/>
        <end position="304"/>
    </location>
</feature>
<reference evidence="8" key="1">
    <citation type="submission" date="2022-08" db="EMBL/GenBank/DDBJ databases">
        <title>A Global Phylogenomic Analysis of the Shiitake Genus Lentinula.</title>
        <authorList>
            <consortium name="DOE Joint Genome Institute"/>
            <person name="Sierra-Patev S."/>
            <person name="Min B."/>
            <person name="Naranjo-Ortiz M."/>
            <person name="Looney B."/>
            <person name="Konkel Z."/>
            <person name="Slot J.C."/>
            <person name="Sakamoto Y."/>
            <person name="Steenwyk J.L."/>
            <person name="Rokas A."/>
            <person name="Carro J."/>
            <person name="Camarero S."/>
            <person name="Ferreira P."/>
            <person name="Molpeceres G."/>
            <person name="Ruiz-Duenas F.J."/>
            <person name="Serrano A."/>
            <person name="Henrissat B."/>
            <person name="Drula E."/>
            <person name="Hughes K.W."/>
            <person name="Mata J.L."/>
            <person name="Ishikawa N.K."/>
            <person name="Vargas-Isla R."/>
            <person name="Ushijima S."/>
            <person name="Smith C.A."/>
            <person name="Ahrendt S."/>
            <person name="Andreopoulos W."/>
            <person name="He G."/>
            <person name="Labutti K."/>
            <person name="Lipzen A."/>
            <person name="Ng V."/>
            <person name="Riley R."/>
            <person name="Sandor L."/>
            <person name="Barry K."/>
            <person name="Martinez A.T."/>
            <person name="Xiao Y."/>
            <person name="Gibbons J.G."/>
            <person name="Terashima K."/>
            <person name="Grigoriev I.V."/>
            <person name="Hibbett D.S."/>
        </authorList>
    </citation>
    <scope>NUCLEOTIDE SEQUENCE</scope>
    <source>
        <strain evidence="8">RHP3577 ss4</strain>
    </source>
</reference>
<comment type="similarity">
    <text evidence="1 5">Belongs to the RAP1 family.</text>
</comment>
<comment type="function">
    <text evidence="5">Involved in the regulation of telomere length, clustering and has a specific role in telomere position effect (TPE).</text>
</comment>
<keyword evidence="9" id="KW-1185">Reference proteome</keyword>
<feature type="region of interest" description="Disordered" evidence="6">
    <location>
        <begin position="324"/>
        <end position="413"/>
    </location>
</feature>
<keyword evidence="2 5" id="KW-0158">Chromosome</keyword>
<dbReference type="InterPro" id="IPR009057">
    <property type="entry name" value="Homeodomain-like_sf"/>
</dbReference>
<dbReference type="InterPro" id="IPR039595">
    <property type="entry name" value="TE2IP/Rap1"/>
</dbReference>
<feature type="compositionally biased region" description="Basic and acidic residues" evidence="6">
    <location>
        <begin position="348"/>
        <end position="364"/>
    </location>
</feature>
<evidence type="ECO:0000313" key="8">
    <source>
        <dbReference type="EMBL" id="KAJ4467308.1"/>
    </source>
</evidence>
<evidence type="ECO:0000313" key="9">
    <source>
        <dbReference type="Proteomes" id="UP001150217"/>
    </source>
</evidence>
<gene>
    <name evidence="8" type="ORF">C8R41DRAFT_54753</name>
</gene>
<name>A0ABQ8V3P2_9AGAR</name>